<dbReference type="InterPro" id="IPR000888">
    <property type="entry name" value="RmlC-like"/>
</dbReference>
<protein>
    <recommendedName>
        <fullName evidence="4 7">dTDP-4-dehydrorhamnose 3,5-epimerase</fullName>
        <ecNumber evidence="3 7">5.1.3.13</ecNumber>
    </recommendedName>
    <alternativeName>
        <fullName evidence="7">Thymidine diphospho-4-keto-rhamnose 3,5-epimerase</fullName>
    </alternativeName>
</protein>
<dbReference type="PANTHER" id="PTHR21047">
    <property type="entry name" value="DTDP-6-DEOXY-D-GLUCOSE-3,5 EPIMERASE"/>
    <property type="match status" value="1"/>
</dbReference>
<evidence type="ECO:0000256" key="2">
    <source>
        <dbReference type="ARBA" id="ARBA00001997"/>
    </source>
</evidence>
<evidence type="ECO:0000313" key="9">
    <source>
        <dbReference type="Proteomes" id="UP000451233"/>
    </source>
</evidence>
<dbReference type="NCBIfam" id="TIGR01221">
    <property type="entry name" value="rmlC"/>
    <property type="match status" value="1"/>
</dbReference>
<feature type="site" description="Participates in a stacking interaction with the thymidine ring of dTDP-4-oxo-6-deoxyglucose" evidence="6">
    <location>
        <position position="138"/>
    </location>
</feature>
<reference evidence="8 9" key="1">
    <citation type="submission" date="2019-11" db="EMBL/GenBank/DDBJ databases">
        <title>Pedobacter sp. HMF7056 Genome sequencing and assembly.</title>
        <authorList>
            <person name="Kang H."/>
            <person name="Kim H."/>
            <person name="Joh K."/>
        </authorList>
    </citation>
    <scope>NUCLEOTIDE SEQUENCE [LARGE SCALE GENOMIC DNA]</scope>
    <source>
        <strain evidence="8 9">HMF7056</strain>
    </source>
</reference>
<dbReference type="InterPro" id="IPR011051">
    <property type="entry name" value="RmlC_Cupin_sf"/>
</dbReference>
<evidence type="ECO:0000313" key="8">
    <source>
        <dbReference type="EMBL" id="MXV17397.1"/>
    </source>
</evidence>
<keyword evidence="9" id="KW-1185">Reference proteome</keyword>
<evidence type="ECO:0000256" key="7">
    <source>
        <dbReference type="RuleBase" id="RU364069"/>
    </source>
</evidence>
<dbReference type="Proteomes" id="UP000451233">
    <property type="component" value="Unassembled WGS sequence"/>
</dbReference>
<organism evidence="8 9">
    <name type="scientific">Hufsiella ginkgonis</name>
    <dbReference type="NCBI Taxonomy" id="2695274"/>
    <lineage>
        <taxon>Bacteria</taxon>
        <taxon>Pseudomonadati</taxon>
        <taxon>Bacteroidota</taxon>
        <taxon>Sphingobacteriia</taxon>
        <taxon>Sphingobacteriales</taxon>
        <taxon>Sphingobacteriaceae</taxon>
        <taxon>Hufsiella</taxon>
    </lineage>
</organism>
<evidence type="ECO:0000256" key="5">
    <source>
        <dbReference type="PIRSR" id="PIRSR600888-1"/>
    </source>
</evidence>
<evidence type="ECO:0000256" key="4">
    <source>
        <dbReference type="ARBA" id="ARBA00019595"/>
    </source>
</evidence>
<dbReference type="Gene3D" id="2.60.120.10">
    <property type="entry name" value="Jelly Rolls"/>
    <property type="match status" value="1"/>
</dbReference>
<name>A0A7K1Y3F1_9SPHI</name>
<dbReference type="AlphaFoldDB" id="A0A7K1Y3F1"/>
<comment type="catalytic activity">
    <reaction evidence="1 7">
        <text>dTDP-4-dehydro-6-deoxy-alpha-D-glucose = dTDP-4-dehydro-beta-L-rhamnose</text>
        <dbReference type="Rhea" id="RHEA:16969"/>
        <dbReference type="ChEBI" id="CHEBI:57649"/>
        <dbReference type="ChEBI" id="CHEBI:62830"/>
        <dbReference type="EC" id="5.1.3.13"/>
    </reaction>
</comment>
<dbReference type="SUPFAM" id="SSF51182">
    <property type="entry name" value="RmlC-like cupins"/>
    <property type="match status" value="1"/>
</dbReference>
<comment type="caution">
    <text evidence="8">The sequence shown here is derived from an EMBL/GenBank/DDBJ whole genome shotgun (WGS) entry which is preliminary data.</text>
</comment>
<dbReference type="Pfam" id="PF00908">
    <property type="entry name" value="dTDP_sugar_isom"/>
    <property type="match status" value="1"/>
</dbReference>
<comment type="function">
    <text evidence="2 7">Catalyzes the epimerization of the C3' and C5'positions of dTDP-6-deoxy-D-xylo-4-hexulose, forming dTDP-6-deoxy-L-lyxo-4-hexulose.</text>
</comment>
<sequence length="184" mass="21155">MIFTETLFKNVFIVDMQPITDNRGWFSRIYCKDEFRQTGFSGEWVQMNQSFTASEGTVRGMHYQHPPYSETKLVRCIAGKVFDVIIDLRESSETFMQWFGIELSAKNKRAVLIPEGFAHGFQTLEPNCELIYCHNEMFMRGVEGGIAYNDPAIGISWPLPVTEISERDLSHPLLNSDFKGIKIK</sequence>
<dbReference type="GO" id="GO:0000271">
    <property type="term" value="P:polysaccharide biosynthetic process"/>
    <property type="evidence" value="ECO:0007669"/>
    <property type="project" value="TreeGrafter"/>
</dbReference>
<dbReference type="GO" id="GO:0005829">
    <property type="term" value="C:cytosol"/>
    <property type="evidence" value="ECO:0007669"/>
    <property type="project" value="TreeGrafter"/>
</dbReference>
<gene>
    <name evidence="8" type="primary">rfbC</name>
    <name evidence="8" type="ORF">GS398_19015</name>
</gene>
<proteinExistence type="inferred from homology"/>
<feature type="active site" description="Proton acceptor" evidence="5">
    <location>
        <position position="62"/>
    </location>
</feature>
<feature type="active site" description="Proton donor" evidence="5">
    <location>
        <position position="132"/>
    </location>
</feature>
<dbReference type="InterPro" id="IPR014710">
    <property type="entry name" value="RmlC-like_jellyroll"/>
</dbReference>
<accession>A0A7K1Y3F1</accession>
<comment type="subunit">
    <text evidence="7">Homodimer.</text>
</comment>
<dbReference type="EMBL" id="WVHS01000005">
    <property type="protein sequence ID" value="MXV17397.1"/>
    <property type="molecule type" value="Genomic_DNA"/>
</dbReference>
<comment type="pathway">
    <text evidence="7">Carbohydrate biosynthesis; dTDP-L-rhamnose biosynthesis.</text>
</comment>
<dbReference type="GO" id="GO:0019305">
    <property type="term" value="P:dTDP-rhamnose biosynthetic process"/>
    <property type="evidence" value="ECO:0007669"/>
    <property type="project" value="UniProtKB-UniRule"/>
</dbReference>
<dbReference type="GO" id="GO:0008830">
    <property type="term" value="F:dTDP-4-dehydrorhamnose 3,5-epimerase activity"/>
    <property type="evidence" value="ECO:0007669"/>
    <property type="project" value="UniProtKB-UniRule"/>
</dbReference>
<dbReference type="RefSeq" id="WP_160908406.1">
    <property type="nucleotide sequence ID" value="NZ_WVHS01000005.1"/>
</dbReference>
<dbReference type="CDD" id="cd00438">
    <property type="entry name" value="cupin_RmlC"/>
    <property type="match status" value="1"/>
</dbReference>
<dbReference type="PANTHER" id="PTHR21047:SF2">
    <property type="entry name" value="THYMIDINE DIPHOSPHO-4-KETO-RHAMNOSE 3,5-EPIMERASE"/>
    <property type="match status" value="1"/>
</dbReference>
<comment type="similarity">
    <text evidence="7">Belongs to the dTDP-4-dehydrorhamnose 3,5-epimerase family.</text>
</comment>
<dbReference type="UniPathway" id="UPA00124"/>
<evidence type="ECO:0000256" key="1">
    <source>
        <dbReference type="ARBA" id="ARBA00001298"/>
    </source>
</evidence>
<evidence type="ECO:0000256" key="3">
    <source>
        <dbReference type="ARBA" id="ARBA00012098"/>
    </source>
</evidence>
<evidence type="ECO:0000256" key="6">
    <source>
        <dbReference type="PIRSR" id="PIRSR600888-3"/>
    </source>
</evidence>
<keyword evidence="7 8" id="KW-0413">Isomerase</keyword>
<dbReference type="EC" id="5.1.3.13" evidence="3 7"/>